<evidence type="ECO:0000313" key="2">
    <source>
        <dbReference type="EMBL" id="TFH81071.1"/>
    </source>
</evidence>
<accession>A0A4Y8VL39</accession>
<name>A0A4Y8VL39_9BACT</name>
<dbReference type="OrthoDB" id="9801263at2"/>
<dbReference type="AlphaFoldDB" id="A0A4Y8VL39"/>
<gene>
    <name evidence="2" type="ORF">EXN75_08320</name>
</gene>
<feature type="domain" description="YhcG N-terminal" evidence="1">
    <location>
        <begin position="6"/>
        <end position="70"/>
    </location>
</feature>
<keyword evidence="3" id="KW-1185">Reference proteome</keyword>
<protein>
    <submittedName>
        <fullName evidence="2">DUF1016 family protein</fullName>
    </submittedName>
</protein>
<dbReference type="EMBL" id="SGVY01000018">
    <property type="protein sequence ID" value="TFH81071.1"/>
    <property type="molecule type" value="Genomic_DNA"/>
</dbReference>
<organism evidence="2 3">
    <name type="scientific">Segatella hominis</name>
    <dbReference type="NCBI Taxonomy" id="2518605"/>
    <lineage>
        <taxon>Bacteria</taxon>
        <taxon>Pseudomonadati</taxon>
        <taxon>Bacteroidota</taxon>
        <taxon>Bacteroidia</taxon>
        <taxon>Bacteroidales</taxon>
        <taxon>Prevotellaceae</taxon>
        <taxon>Segatella</taxon>
    </lineage>
</organism>
<proteinExistence type="predicted"/>
<dbReference type="InterPro" id="IPR041527">
    <property type="entry name" value="YhcG_N"/>
</dbReference>
<reference evidence="2 3" key="1">
    <citation type="submission" date="2019-02" db="EMBL/GenBank/DDBJ databases">
        <title>Draft Genome Sequence of the Prevotella sp. BCRC 81118, Isolated from Human Feces.</title>
        <authorList>
            <person name="Huang C.-H."/>
        </authorList>
    </citation>
    <scope>NUCLEOTIDE SEQUENCE [LARGE SCALE GENOMIC DNA]</scope>
    <source>
        <strain evidence="2 3">BCRC 81118</strain>
    </source>
</reference>
<evidence type="ECO:0000313" key="3">
    <source>
        <dbReference type="Proteomes" id="UP000297872"/>
    </source>
</evidence>
<dbReference type="Proteomes" id="UP000297872">
    <property type="component" value="Unassembled WGS sequence"/>
</dbReference>
<evidence type="ECO:0000259" key="1">
    <source>
        <dbReference type="Pfam" id="PF17761"/>
    </source>
</evidence>
<comment type="caution">
    <text evidence="2">The sequence shown here is derived from an EMBL/GenBank/DDBJ whole genome shotgun (WGS) entry which is preliminary data.</text>
</comment>
<sequence length="105" mass="12833">MEIVKLKFYWSLGEDICEKQKQYKWDANFMKRLSLDLRAEFPQSEGFSRTNLYDIKRCFAFYSSQLNLSTRLVDNYRKWMMPICLDAKETFRVLVFFFARTKIRQ</sequence>
<dbReference type="Pfam" id="PF17761">
    <property type="entry name" value="DUF1016_N"/>
    <property type="match status" value="1"/>
</dbReference>